<comment type="caution">
    <text evidence="1">The sequence shown here is derived from an EMBL/GenBank/DDBJ whole genome shotgun (WGS) entry which is preliminary data.</text>
</comment>
<dbReference type="EMBL" id="JAOYFB010000001">
    <property type="protein sequence ID" value="KAK4003522.1"/>
    <property type="molecule type" value="Genomic_DNA"/>
</dbReference>
<gene>
    <name evidence="1" type="ORF">OUZ56_005281</name>
</gene>
<protein>
    <submittedName>
        <fullName evidence="1">Uncharacterized protein</fullName>
    </submittedName>
</protein>
<evidence type="ECO:0000313" key="2">
    <source>
        <dbReference type="Proteomes" id="UP001234178"/>
    </source>
</evidence>
<sequence>MSIGLRSPESSSDKCDYCTPDPGDTTVLDHADVCDRSLILATRGNSLADWHFEILVKVGYGWSCRLAL</sequence>
<name>A0ABQ9YSD8_9CRUS</name>
<accession>A0ABQ9YSD8</accession>
<reference evidence="1 2" key="1">
    <citation type="journal article" date="2023" name="Nucleic Acids Res.">
        <title>The hologenome of Daphnia magna reveals possible DNA methylation and microbiome-mediated evolution of the host genome.</title>
        <authorList>
            <person name="Chaturvedi A."/>
            <person name="Li X."/>
            <person name="Dhandapani V."/>
            <person name="Marshall H."/>
            <person name="Kissane S."/>
            <person name="Cuenca-Cambronero M."/>
            <person name="Asole G."/>
            <person name="Calvet F."/>
            <person name="Ruiz-Romero M."/>
            <person name="Marangio P."/>
            <person name="Guigo R."/>
            <person name="Rago D."/>
            <person name="Mirbahai L."/>
            <person name="Eastwood N."/>
            <person name="Colbourne J.K."/>
            <person name="Zhou J."/>
            <person name="Mallon E."/>
            <person name="Orsini L."/>
        </authorList>
    </citation>
    <scope>NUCLEOTIDE SEQUENCE [LARGE SCALE GENOMIC DNA]</scope>
    <source>
        <strain evidence="1">LRV0_1</strain>
    </source>
</reference>
<evidence type="ECO:0000313" key="1">
    <source>
        <dbReference type="EMBL" id="KAK4003522.1"/>
    </source>
</evidence>
<keyword evidence="2" id="KW-1185">Reference proteome</keyword>
<organism evidence="1 2">
    <name type="scientific">Daphnia magna</name>
    <dbReference type="NCBI Taxonomy" id="35525"/>
    <lineage>
        <taxon>Eukaryota</taxon>
        <taxon>Metazoa</taxon>
        <taxon>Ecdysozoa</taxon>
        <taxon>Arthropoda</taxon>
        <taxon>Crustacea</taxon>
        <taxon>Branchiopoda</taxon>
        <taxon>Diplostraca</taxon>
        <taxon>Cladocera</taxon>
        <taxon>Anomopoda</taxon>
        <taxon>Daphniidae</taxon>
        <taxon>Daphnia</taxon>
    </lineage>
</organism>
<proteinExistence type="predicted"/>
<dbReference type="Proteomes" id="UP001234178">
    <property type="component" value="Unassembled WGS sequence"/>
</dbReference>